<gene>
    <name evidence="2" type="primary">Acey_s0242.g3421</name>
    <name evidence="2" type="ORF">Y032_0242g3421</name>
</gene>
<protein>
    <submittedName>
        <fullName evidence="2">Uncharacterized protein</fullName>
    </submittedName>
</protein>
<keyword evidence="1" id="KW-0732">Signal</keyword>
<feature type="chain" id="PRO_5001486282" evidence="1">
    <location>
        <begin position="18"/>
        <end position="82"/>
    </location>
</feature>
<keyword evidence="3" id="KW-1185">Reference proteome</keyword>
<dbReference type="Proteomes" id="UP000024635">
    <property type="component" value="Unassembled WGS sequence"/>
</dbReference>
<evidence type="ECO:0000313" key="2">
    <source>
        <dbReference type="EMBL" id="EYB88735.1"/>
    </source>
</evidence>
<dbReference type="EMBL" id="JARK01001578">
    <property type="protein sequence ID" value="EYB88735.1"/>
    <property type="molecule type" value="Genomic_DNA"/>
</dbReference>
<reference evidence="3" key="1">
    <citation type="journal article" date="2015" name="Nat. Genet.">
        <title>The genome and transcriptome of the zoonotic hookworm Ancylostoma ceylanicum identify infection-specific gene families.</title>
        <authorList>
            <person name="Schwarz E.M."/>
            <person name="Hu Y."/>
            <person name="Antoshechkin I."/>
            <person name="Miller M.M."/>
            <person name="Sternberg P.W."/>
            <person name="Aroian R.V."/>
        </authorList>
    </citation>
    <scope>NUCLEOTIDE SEQUENCE</scope>
    <source>
        <strain evidence="3">HY135</strain>
    </source>
</reference>
<evidence type="ECO:0000313" key="3">
    <source>
        <dbReference type="Proteomes" id="UP000024635"/>
    </source>
</evidence>
<comment type="caution">
    <text evidence="2">The sequence shown here is derived from an EMBL/GenBank/DDBJ whole genome shotgun (WGS) entry which is preliminary data.</text>
</comment>
<feature type="signal peptide" evidence="1">
    <location>
        <begin position="1"/>
        <end position="17"/>
    </location>
</feature>
<evidence type="ECO:0000256" key="1">
    <source>
        <dbReference type="SAM" id="SignalP"/>
    </source>
</evidence>
<organism evidence="2 3">
    <name type="scientific">Ancylostoma ceylanicum</name>
    <dbReference type="NCBI Taxonomy" id="53326"/>
    <lineage>
        <taxon>Eukaryota</taxon>
        <taxon>Metazoa</taxon>
        <taxon>Ecdysozoa</taxon>
        <taxon>Nematoda</taxon>
        <taxon>Chromadorea</taxon>
        <taxon>Rhabditida</taxon>
        <taxon>Rhabditina</taxon>
        <taxon>Rhabditomorpha</taxon>
        <taxon>Strongyloidea</taxon>
        <taxon>Ancylostomatidae</taxon>
        <taxon>Ancylostomatinae</taxon>
        <taxon>Ancylostoma</taxon>
    </lineage>
</organism>
<sequence length="82" mass="9321">MPYFYLLAFAVLPLIAALRHGAEKPPGDCRTDQIKFPEKDKYIYKINEYRKLMIEGQQKNGKDGGNLPTGENVVEMVSSLIF</sequence>
<proteinExistence type="predicted"/>
<name>A0A016SDL4_9BILA</name>
<dbReference type="AlphaFoldDB" id="A0A016SDL4"/>
<accession>A0A016SDL4</accession>